<protein>
    <recommendedName>
        <fullName evidence="2">asparagine synthase (glutamine-hydrolyzing)</fullName>
        <ecNumber evidence="2">6.3.5.4</ecNumber>
    </recommendedName>
</protein>
<evidence type="ECO:0000256" key="2">
    <source>
        <dbReference type="ARBA" id="ARBA00012737"/>
    </source>
</evidence>
<dbReference type="InterPro" id="IPR001962">
    <property type="entry name" value="Asn_synthase"/>
</dbReference>
<dbReference type="InterPro" id="IPR051786">
    <property type="entry name" value="ASN_synthetase/amidase"/>
</dbReference>
<dbReference type="OrthoDB" id="7053173at2"/>
<name>A0A4R3U676_ROSSA</name>
<accession>A0A4R3U676</accession>
<dbReference type="SUPFAM" id="SSF52402">
    <property type="entry name" value="Adenine nucleotide alpha hydrolases-like"/>
    <property type="match status" value="1"/>
</dbReference>
<dbReference type="AlphaFoldDB" id="A0A4R3U676"/>
<dbReference type="InterPro" id="IPR014729">
    <property type="entry name" value="Rossmann-like_a/b/a_fold"/>
</dbReference>
<dbReference type="EC" id="6.3.5.4" evidence="2"/>
<dbReference type="PANTHER" id="PTHR43284">
    <property type="entry name" value="ASPARAGINE SYNTHETASE (GLUTAMINE-HYDROLYZING)"/>
    <property type="match status" value="1"/>
</dbReference>
<dbReference type="PANTHER" id="PTHR43284:SF1">
    <property type="entry name" value="ASPARAGINE SYNTHETASE"/>
    <property type="match status" value="1"/>
</dbReference>
<dbReference type="RefSeq" id="WP_132576672.1">
    <property type="nucleotide sequence ID" value="NZ_CBCSGL010000087.1"/>
</dbReference>
<feature type="domain" description="Asparagine synthetase" evidence="4">
    <location>
        <begin position="229"/>
        <end position="596"/>
    </location>
</feature>
<dbReference type="EMBL" id="SMBU01000060">
    <property type="protein sequence ID" value="TCU83060.1"/>
    <property type="molecule type" value="Genomic_DNA"/>
</dbReference>
<evidence type="ECO:0000259" key="4">
    <source>
        <dbReference type="Pfam" id="PF00733"/>
    </source>
</evidence>
<dbReference type="GO" id="GO:0006529">
    <property type="term" value="P:asparagine biosynthetic process"/>
    <property type="evidence" value="ECO:0007669"/>
    <property type="project" value="InterPro"/>
</dbReference>
<evidence type="ECO:0000313" key="5">
    <source>
        <dbReference type="EMBL" id="TCU83060.1"/>
    </source>
</evidence>
<proteinExistence type="predicted"/>
<evidence type="ECO:0000256" key="3">
    <source>
        <dbReference type="ARBA" id="ARBA00048741"/>
    </source>
</evidence>
<comment type="catalytic activity">
    <reaction evidence="3">
        <text>L-aspartate + L-glutamine + ATP + H2O = L-asparagine + L-glutamate + AMP + diphosphate + H(+)</text>
        <dbReference type="Rhea" id="RHEA:12228"/>
        <dbReference type="ChEBI" id="CHEBI:15377"/>
        <dbReference type="ChEBI" id="CHEBI:15378"/>
        <dbReference type="ChEBI" id="CHEBI:29985"/>
        <dbReference type="ChEBI" id="CHEBI:29991"/>
        <dbReference type="ChEBI" id="CHEBI:30616"/>
        <dbReference type="ChEBI" id="CHEBI:33019"/>
        <dbReference type="ChEBI" id="CHEBI:58048"/>
        <dbReference type="ChEBI" id="CHEBI:58359"/>
        <dbReference type="ChEBI" id="CHEBI:456215"/>
        <dbReference type="EC" id="6.3.5.4"/>
    </reaction>
</comment>
<comment type="caution">
    <text evidence="5">The sequence shown here is derived from an EMBL/GenBank/DDBJ whole genome shotgun (WGS) entry which is preliminary data.</text>
</comment>
<dbReference type="GO" id="GO:0004066">
    <property type="term" value="F:asparagine synthase (glutamine-hydrolyzing) activity"/>
    <property type="evidence" value="ECO:0007669"/>
    <property type="project" value="UniProtKB-EC"/>
</dbReference>
<gene>
    <name evidence="5" type="ORF">EV671_106010</name>
</gene>
<reference evidence="5 6" key="1">
    <citation type="submission" date="2019-03" db="EMBL/GenBank/DDBJ databases">
        <title>Genomic Encyclopedia of Type Strains, Phase IV (KMG-IV): sequencing the most valuable type-strain genomes for metagenomic binning, comparative biology and taxonomic classification.</title>
        <authorList>
            <person name="Goeker M."/>
        </authorList>
    </citation>
    <scope>NUCLEOTIDE SEQUENCE [LARGE SCALE GENOMIC DNA]</scope>
    <source>
        <strain evidence="5 6">DSM 654</strain>
    </source>
</reference>
<evidence type="ECO:0000256" key="1">
    <source>
        <dbReference type="ARBA" id="ARBA00005187"/>
    </source>
</evidence>
<dbReference type="Gene3D" id="3.40.50.620">
    <property type="entry name" value="HUPs"/>
    <property type="match status" value="1"/>
</dbReference>
<dbReference type="Proteomes" id="UP000295110">
    <property type="component" value="Unassembled WGS sequence"/>
</dbReference>
<organism evidence="5 6">
    <name type="scientific">Roseateles saccharophilus</name>
    <name type="common">Pseudomonas saccharophila</name>
    <dbReference type="NCBI Taxonomy" id="304"/>
    <lineage>
        <taxon>Bacteria</taxon>
        <taxon>Pseudomonadati</taxon>
        <taxon>Pseudomonadota</taxon>
        <taxon>Betaproteobacteria</taxon>
        <taxon>Burkholderiales</taxon>
        <taxon>Sphaerotilaceae</taxon>
        <taxon>Roseateles</taxon>
    </lineage>
</organism>
<sequence length="607" mass="66123">MFRYVAFSWLPAHQEASEVAARLEQALRVSRRWTLAFGMNGQRVYMTGAASGINGAYRLPTSHGVILGRLFRRDAATPNPASDVAITEAEAQRIVRSDGRELIEKFWGRYIAFLPSWTGEPRVLRDPTGTLPCYRIEIQGVSIVLSWLEDLSSLLDVPMPSVDWEAAAAHMALGQVSGRRTLLEGVTQLLAGELTPMATGRGEPLQLWSAVDCARSPASSSPTAATQRLRDTVEQCVGSWASCYESIVLRLSGGVDSAILLAHLAPRSHLRGLTCLNYYSPGTDSDERSYARLAAQKQGATLLEQTVDDGYRLTDVLDVARTPIPANYLGSMGTSRTDAAVAALHQAGSVFNGAGGDQLFFEMRCTWPAADYLKLRGFGRGFFGATLDAAHLGNASFWKSLRQAVSDQSFRGNPVEGAGKFLTLTKREAIDAALQSAHRFVHPGWLAAEDLPIGKFHQLGMVISPLEYYNHYLREAAPERVHPLMSQPLMELCLATPTFVLTHGGRGRGLARSAFADLIPAEIARRRSKGGAEDYIATVLKRNLPFAREMLMDGVLMKHGLLDRAQVESALAGRPGSKATYMTEIHACIATEAWLQRATTRAASAHA</sequence>
<keyword evidence="6" id="KW-1185">Reference proteome</keyword>
<evidence type="ECO:0000313" key="6">
    <source>
        <dbReference type="Proteomes" id="UP000295110"/>
    </source>
</evidence>
<dbReference type="Pfam" id="PF00733">
    <property type="entry name" value="Asn_synthase"/>
    <property type="match status" value="1"/>
</dbReference>
<comment type="pathway">
    <text evidence="1">Amino-acid biosynthesis; L-asparagine biosynthesis; L-asparagine from L-aspartate (L-Gln route): step 1/1.</text>
</comment>